<feature type="transmembrane region" description="Helical" evidence="8">
    <location>
        <begin position="185"/>
        <end position="206"/>
    </location>
</feature>
<evidence type="ECO:0000256" key="4">
    <source>
        <dbReference type="ARBA" id="ARBA00022960"/>
    </source>
</evidence>
<evidence type="ECO:0000256" key="1">
    <source>
        <dbReference type="ARBA" id="ARBA00004651"/>
    </source>
</evidence>
<feature type="transmembrane region" description="Helical" evidence="8">
    <location>
        <begin position="48"/>
        <end position="70"/>
    </location>
</feature>
<keyword evidence="7 8" id="KW-0472">Membrane</keyword>
<sequence>MSGKTIAKATSIILILSILSRILGFVREQVIAAQYGTSIYTDAYVVSLILPNLIYVIIGGAIATTFIPVFTDTIIQKGEKEASLLASLIINLSIIGVLGISGLGIILSPGLISLIAPGFSAEAKGLAVELTRIMFPSALFLTLSALAGALLNSFKKFAPPAFAPIVFSLSIILAVLFLVPHLGIYGLALGTLLGTLLQFMIQIPFLRGLNLSYQLKIQLTHPGVKKILILMVPALIGTSVNQLYVIIDKILASTLTTGSISALNYANKLTFLPYNLFALAISTVIYPFLSEHAARKDMARLGEYAVMGINMMWLFTIPASVGLLVLADPLVKLLFERGAFDQTSTAMTVLALKFYLLGLFAQGATQILNRTYFSMQDTKTPVKISLFSVLLNFIFSLILIRYLAHGGLALGTSLAAICNLVLVYISIQRRLDTLPPASLLAAGGKIVLASIIMGIAVSLFYSGLEKVLPFSGISYQIIKVSSAILIGCVVYTISILLLRIKEAEYLKNLLLRKTS</sequence>
<evidence type="ECO:0000256" key="9">
    <source>
        <dbReference type="PIRNR" id="PIRNR002869"/>
    </source>
</evidence>
<keyword evidence="5 8" id="KW-0573">Peptidoglycan synthesis</keyword>
<dbReference type="NCBIfam" id="TIGR01695">
    <property type="entry name" value="murJ_mviN"/>
    <property type="match status" value="1"/>
</dbReference>
<dbReference type="CDD" id="cd13123">
    <property type="entry name" value="MATE_MurJ_like"/>
    <property type="match status" value="1"/>
</dbReference>
<dbReference type="UniPathway" id="UPA00219"/>
<organism evidence="10 11">
    <name type="scientific">Thermosyntropha lipolytica DSM 11003</name>
    <dbReference type="NCBI Taxonomy" id="1123382"/>
    <lineage>
        <taxon>Bacteria</taxon>
        <taxon>Bacillati</taxon>
        <taxon>Bacillota</taxon>
        <taxon>Clostridia</taxon>
        <taxon>Eubacteriales</taxon>
        <taxon>Syntrophomonadaceae</taxon>
        <taxon>Thermosyntropha</taxon>
    </lineage>
</organism>
<dbReference type="PIRSF" id="PIRSF002869">
    <property type="entry name" value="MviN"/>
    <property type="match status" value="1"/>
</dbReference>
<dbReference type="EMBL" id="FQWY01000003">
    <property type="protein sequence ID" value="SHG42814.1"/>
    <property type="molecule type" value="Genomic_DNA"/>
</dbReference>
<dbReference type="STRING" id="1123382.SAMN02745221_00186"/>
<evidence type="ECO:0000256" key="5">
    <source>
        <dbReference type="ARBA" id="ARBA00022984"/>
    </source>
</evidence>
<feature type="transmembrane region" description="Helical" evidence="8">
    <location>
        <begin position="384"/>
        <end position="402"/>
    </location>
</feature>
<keyword evidence="4 8" id="KW-0133">Cell shape</keyword>
<dbReference type="GO" id="GO:0071555">
    <property type="term" value="P:cell wall organization"/>
    <property type="evidence" value="ECO:0007669"/>
    <property type="project" value="UniProtKB-UniRule"/>
</dbReference>
<feature type="transmembrane region" description="Helical" evidence="8">
    <location>
        <begin position="473"/>
        <end position="498"/>
    </location>
</feature>
<feature type="transmembrane region" description="Helical" evidence="8">
    <location>
        <begin position="408"/>
        <end position="427"/>
    </location>
</feature>
<dbReference type="PANTHER" id="PTHR47019">
    <property type="entry name" value="LIPID II FLIPPASE MURJ"/>
    <property type="match status" value="1"/>
</dbReference>
<evidence type="ECO:0000313" key="11">
    <source>
        <dbReference type="Proteomes" id="UP000242329"/>
    </source>
</evidence>
<dbReference type="GO" id="GO:0015648">
    <property type="term" value="F:lipid-linked peptidoglycan transporter activity"/>
    <property type="evidence" value="ECO:0007669"/>
    <property type="project" value="UniProtKB-UniRule"/>
</dbReference>
<keyword evidence="11" id="KW-1185">Reference proteome</keyword>
<evidence type="ECO:0000256" key="6">
    <source>
        <dbReference type="ARBA" id="ARBA00022989"/>
    </source>
</evidence>
<evidence type="ECO:0000313" key="10">
    <source>
        <dbReference type="EMBL" id="SHG42814.1"/>
    </source>
</evidence>
<dbReference type="Proteomes" id="UP000242329">
    <property type="component" value="Unassembled WGS sequence"/>
</dbReference>
<feature type="transmembrane region" description="Helical" evidence="8">
    <location>
        <begin position="227"/>
        <end position="247"/>
    </location>
</feature>
<dbReference type="Pfam" id="PF03023">
    <property type="entry name" value="MurJ"/>
    <property type="match status" value="1"/>
</dbReference>
<name>A0A1M5JQJ5_9FIRM</name>
<dbReference type="GO" id="GO:0005886">
    <property type="term" value="C:plasma membrane"/>
    <property type="evidence" value="ECO:0007669"/>
    <property type="project" value="UniProtKB-SubCell"/>
</dbReference>
<gene>
    <name evidence="8" type="primary">murJ</name>
    <name evidence="10" type="ORF">SAMN02745221_00186</name>
</gene>
<feature type="transmembrane region" description="Helical" evidence="8">
    <location>
        <begin position="271"/>
        <end position="289"/>
    </location>
</feature>
<keyword evidence="6 8" id="KW-1133">Transmembrane helix</keyword>
<dbReference type="HAMAP" id="MF_02078">
    <property type="entry name" value="MurJ_MviN"/>
    <property type="match status" value="1"/>
</dbReference>
<feature type="transmembrane region" description="Helical" evidence="8">
    <location>
        <begin position="161"/>
        <end position="179"/>
    </location>
</feature>
<feature type="transmembrane region" description="Helical" evidence="8">
    <location>
        <begin position="301"/>
        <end position="326"/>
    </location>
</feature>
<comment type="function">
    <text evidence="8 9">Involved in peptidoglycan biosynthesis. Transports lipid-linked peptidoglycan precursors from the inner to the outer leaflet of the cytoplasmic membrane.</text>
</comment>
<reference evidence="11" key="1">
    <citation type="submission" date="2016-11" db="EMBL/GenBank/DDBJ databases">
        <authorList>
            <person name="Varghese N."/>
            <person name="Submissions S."/>
        </authorList>
    </citation>
    <scope>NUCLEOTIDE SEQUENCE [LARGE SCALE GENOMIC DNA]</scope>
    <source>
        <strain evidence="11">DSM 11003</strain>
    </source>
</reference>
<keyword evidence="8 9" id="KW-0813">Transport</keyword>
<feature type="transmembrane region" description="Helical" evidence="8">
    <location>
        <begin position="346"/>
        <end position="364"/>
    </location>
</feature>
<keyword evidence="8 9" id="KW-0961">Cell wall biogenesis/degradation</keyword>
<dbReference type="GO" id="GO:0009252">
    <property type="term" value="P:peptidoglycan biosynthetic process"/>
    <property type="evidence" value="ECO:0007669"/>
    <property type="project" value="UniProtKB-UniRule"/>
</dbReference>
<dbReference type="RefSeq" id="WP_073089029.1">
    <property type="nucleotide sequence ID" value="NZ_FQWY01000003.1"/>
</dbReference>
<evidence type="ECO:0000256" key="8">
    <source>
        <dbReference type="HAMAP-Rule" id="MF_02078"/>
    </source>
</evidence>
<dbReference type="OrthoDB" id="9804143at2"/>
<proteinExistence type="inferred from homology"/>
<dbReference type="PRINTS" id="PR01806">
    <property type="entry name" value="VIRFACTRMVIN"/>
</dbReference>
<feature type="transmembrane region" description="Helical" evidence="8">
    <location>
        <begin position="133"/>
        <end position="154"/>
    </location>
</feature>
<keyword evidence="2 8" id="KW-1003">Cell membrane</keyword>
<dbReference type="AlphaFoldDB" id="A0A1M5JQJ5"/>
<dbReference type="PANTHER" id="PTHR47019:SF1">
    <property type="entry name" value="LIPID II FLIPPASE MURJ"/>
    <property type="match status" value="1"/>
</dbReference>
<evidence type="ECO:0000256" key="7">
    <source>
        <dbReference type="ARBA" id="ARBA00023136"/>
    </source>
</evidence>
<evidence type="ECO:0000256" key="3">
    <source>
        <dbReference type="ARBA" id="ARBA00022692"/>
    </source>
</evidence>
<accession>A0A1M5JQJ5</accession>
<comment type="subcellular location">
    <subcellularLocation>
        <location evidence="1 8">Cell membrane</location>
        <topology evidence="1 8">Multi-pass membrane protein</topology>
    </subcellularLocation>
</comment>
<keyword evidence="3 8" id="KW-0812">Transmembrane</keyword>
<comment type="pathway">
    <text evidence="8">Cell wall biogenesis; peptidoglycan biosynthesis.</text>
</comment>
<evidence type="ECO:0000256" key="2">
    <source>
        <dbReference type="ARBA" id="ARBA00022475"/>
    </source>
</evidence>
<feature type="transmembrane region" description="Helical" evidence="8">
    <location>
        <begin position="439"/>
        <end position="461"/>
    </location>
</feature>
<comment type="similarity">
    <text evidence="8 9">Belongs to the MurJ/MviN family.</text>
</comment>
<dbReference type="GO" id="GO:0008360">
    <property type="term" value="P:regulation of cell shape"/>
    <property type="evidence" value="ECO:0007669"/>
    <property type="project" value="UniProtKB-UniRule"/>
</dbReference>
<dbReference type="GO" id="GO:0034204">
    <property type="term" value="P:lipid translocation"/>
    <property type="evidence" value="ECO:0007669"/>
    <property type="project" value="TreeGrafter"/>
</dbReference>
<dbReference type="InterPro" id="IPR051050">
    <property type="entry name" value="Lipid_II_flippase_MurJ/MviN"/>
</dbReference>
<feature type="transmembrane region" description="Helical" evidence="8">
    <location>
        <begin position="82"/>
        <end position="107"/>
    </location>
</feature>
<protein>
    <recommendedName>
        <fullName evidence="8">Probable lipid II flippase MurJ</fullName>
    </recommendedName>
</protein>
<dbReference type="InterPro" id="IPR004268">
    <property type="entry name" value="MurJ"/>
</dbReference>